<dbReference type="SUPFAM" id="SSF117281">
    <property type="entry name" value="Kelch motif"/>
    <property type="match status" value="1"/>
</dbReference>
<feature type="region of interest" description="Disordered" evidence="3">
    <location>
        <begin position="908"/>
        <end position="936"/>
    </location>
</feature>
<name>A0A9P5VP82_9FUNG</name>
<keyword evidence="4" id="KW-0812">Transmembrane</keyword>
<keyword evidence="7" id="KW-1185">Reference proteome</keyword>
<keyword evidence="5" id="KW-0732">Signal</keyword>
<feature type="compositionally biased region" description="Acidic residues" evidence="3">
    <location>
        <begin position="920"/>
        <end position="936"/>
    </location>
</feature>
<dbReference type="EMBL" id="JAAAUY010000117">
    <property type="protein sequence ID" value="KAF9335064.1"/>
    <property type="molecule type" value="Genomic_DNA"/>
</dbReference>
<evidence type="ECO:0008006" key="8">
    <source>
        <dbReference type="Google" id="ProtNLM"/>
    </source>
</evidence>
<evidence type="ECO:0000256" key="3">
    <source>
        <dbReference type="SAM" id="MobiDB-lite"/>
    </source>
</evidence>
<dbReference type="PANTHER" id="PTHR46093:SF18">
    <property type="entry name" value="FIBRONECTIN TYPE-III DOMAIN-CONTAINING PROTEIN"/>
    <property type="match status" value="1"/>
</dbReference>
<evidence type="ECO:0000256" key="1">
    <source>
        <dbReference type="ARBA" id="ARBA00022441"/>
    </source>
</evidence>
<accession>A0A9P5VP82</accession>
<evidence type="ECO:0000313" key="6">
    <source>
        <dbReference type="EMBL" id="KAF9335064.1"/>
    </source>
</evidence>
<keyword evidence="2" id="KW-0677">Repeat</keyword>
<dbReference type="Pfam" id="PF24681">
    <property type="entry name" value="Kelch_KLHDC2_KLHL20_DRC7"/>
    <property type="match status" value="1"/>
</dbReference>
<feature type="compositionally biased region" description="Basic and acidic residues" evidence="3">
    <location>
        <begin position="580"/>
        <end position="590"/>
    </location>
</feature>
<keyword evidence="4" id="KW-0472">Membrane</keyword>
<dbReference type="InterPro" id="IPR015915">
    <property type="entry name" value="Kelch-typ_b-propeller"/>
</dbReference>
<protein>
    <recommendedName>
        <fullName evidence="8">Galactose oxidase</fullName>
    </recommendedName>
</protein>
<feature type="compositionally biased region" description="Acidic residues" evidence="3">
    <location>
        <begin position="812"/>
        <end position="821"/>
    </location>
</feature>
<evidence type="ECO:0000313" key="7">
    <source>
        <dbReference type="Proteomes" id="UP000696485"/>
    </source>
</evidence>
<feature type="chain" id="PRO_5040491176" description="Galactose oxidase" evidence="5">
    <location>
        <begin position="16"/>
        <end position="979"/>
    </location>
</feature>
<comment type="caution">
    <text evidence="6">The sequence shown here is derived from an EMBL/GenBank/DDBJ whole genome shotgun (WGS) entry which is preliminary data.</text>
</comment>
<evidence type="ECO:0000256" key="5">
    <source>
        <dbReference type="SAM" id="SignalP"/>
    </source>
</evidence>
<keyword evidence="4" id="KW-1133">Transmembrane helix</keyword>
<sequence length="979" mass="106345">MLATVLLLCSSTALAQYWTPVTTWGMAYAFQEGQFLVINGGSNNTDSITQTFSLDLSTPWDTSAPKFTKLPDGPNDYKHASTMLKDRQNWLVLSNGTGYEYNIPTRAWKFLGSSRYVSTERGLPATMDPTSGYVYIPNALINGTTQMLEYDVNLNLLKGLPMEPTLNNLVSYSVAWSNQANQMLVFGGAVSGTNNVQGRLFSWSPTGSGWSIPPTKGDVPTPRRSHCMVSADNGNKMILFGGLTEQSNSVLSDVYVYDVASYTWTKGTDAGPSSARAEMACAVNKDLLVVWGGGGVNTVLTSAVTVVYNWKQDEWQTSYSPIESPSGGNDDNGGGGGGKSNTGAIIGGIVGGVVVIALIGFFIYRKMKVHHVPTMDNSQKPQPPSDAQFQNQQYSPQQYALNGQQQMQQIPGQGQEAWQQQQHFYQYPTPVQQQGQPVIFSQSPYSEAHAAYTPYQPPIIQDISQYQHQSKTPQTFHSQMYTIENYEPGVTNVVASPSLDYQAQPQPEIYHPPPGSEYAGATFAGSSVAGSSPCESKPLDLKNTPPTLHRPPQNPQYVTAVPDSYTDDDHRRNPQVLPKTESETSDRFYDPEIEPTNDSAGASTTFSTSSTTTPSAAIAAPTALNALATTTTTTKAATTRTRATTAAATAARSLCVPSYPLPPSQITITLHFRLGVPLQRCRTRKHIPPPVHLSLPFSPPPSFAAFTAMLRTQTKAVPRCHWPPGSHPYLQPAHSCAQFQYVELTPATYVAKLGKAWKNESKRCAASTRGETAAVHVYVYLVEEEAVAGAPGVRVMRLGKAVGPGGGHGDQTEEGEEEEEETKVKKQDQDEESVRQHHGLKRRVEEVDNGEAPSSLLSAVSAVARTGSGSGSRTGLFMTFSSKPGPSSGTATTAATAIITTATRLPVQERPGPSHRLFHEEEDEVDDKEEEEEEEEEFRTIRLRVNGTVVNYEIELRSLREALGLALLGDGASNKRRKK</sequence>
<dbReference type="AlphaFoldDB" id="A0A9P5VP82"/>
<dbReference type="PANTHER" id="PTHR46093">
    <property type="entry name" value="ACYL-COA-BINDING DOMAIN-CONTAINING PROTEIN 5"/>
    <property type="match status" value="1"/>
</dbReference>
<organism evidence="6 7">
    <name type="scientific">Podila minutissima</name>
    <dbReference type="NCBI Taxonomy" id="64525"/>
    <lineage>
        <taxon>Eukaryota</taxon>
        <taxon>Fungi</taxon>
        <taxon>Fungi incertae sedis</taxon>
        <taxon>Mucoromycota</taxon>
        <taxon>Mortierellomycotina</taxon>
        <taxon>Mortierellomycetes</taxon>
        <taxon>Mortierellales</taxon>
        <taxon>Mortierellaceae</taxon>
        <taxon>Podila</taxon>
    </lineage>
</organism>
<feature type="transmembrane region" description="Helical" evidence="4">
    <location>
        <begin position="344"/>
        <end position="364"/>
    </location>
</feature>
<proteinExistence type="predicted"/>
<evidence type="ECO:0000256" key="2">
    <source>
        <dbReference type="ARBA" id="ARBA00022737"/>
    </source>
</evidence>
<feature type="region of interest" description="Disordered" evidence="3">
    <location>
        <begin position="801"/>
        <end position="852"/>
    </location>
</feature>
<feature type="compositionally biased region" description="Polar residues" evidence="3">
    <location>
        <begin position="524"/>
        <end position="534"/>
    </location>
</feature>
<feature type="compositionally biased region" description="Low complexity" evidence="3">
    <location>
        <begin position="599"/>
        <end position="614"/>
    </location>
</feature>
<feature type="signal peptide" evidence="5">
    <location>
        <begin position="1"/>
        <end position="15"/>
    </location>
</feature>
<keyword evidence="1" id="KW-0880">Kelch repeat</keyword>
<dbReference type="Gene3D" id="2.120.10.80">
    <property type="entry name" value="Kelch-type beta propeller"/>
    <property type="match status" value="1"/>
</dbReference>
<evidence type="ECO:0000256" key="4">
    <source>
        <dbReference type="SAM" id="Phobius"/>
    </source>
</evidence>
<dbReference type="Proteomes" id="UP000696485">
    <property type="component" value="Unassembled WGS sequence"/>
</dbReference>
<reference evidence="6" key="1">
    <citation type="journal article" date="2020" name="Fungal Divers.">
        <title>Resolving the Mortierellaceae phylogeny through synthesis of multi-gene phylogenetics and phylogenomics.</title>
        <authorList>
            <person name="Vandepol N."/>
            <person name="Liber J."/>
            <person name="Desiro A."/>
            <person name="Na H."/>
            <person name="Kennedy M."/>
            <person name="Barry K."/>
            <person name="Grigoriev I.V."/>
            <person name="Miller A.N."/>
            <person name="O'Donnell K."/>
            <person name="Stajich J.E."/>
            <person name="Bonito G."/>
        </authorList>
    </citation>
    <scope>NUCLEOTIDE SEQUENCE</scope>
    <source>
        <strain evidence="6">NVP1</strain>
    </source>
</reference>
<gene>
    <name evidence="6" type="ORF">BG006_000929</name>
</gene>
<feature type="compositionally biased region" description="Basic and acidic residues" evidence="3">
    <location>
        <begin position="822"/>
        <end position="835"/>
    </location>
</feature>
<feature type="region of interest" description="Disordered" evidence="3">
    <location>
        <begin position="504"/>
        <end position="614"/>
    </location>
</feature>